<proteinExistence type="predicted"/>
<reference evidence="2 3" key="1">
    <citation type="submission" date="2018-06" db="EMBL/GenBank/DDBJ databases">
        <title>Complete Genomes of Monosporascus.</title>
        <authorList>
            <person name="Robinson A.J."/>
            <person name="Natvig D.O."/>
        </authorList>
    </citation>
    <scope>NUCLEOTIDE SEQUENCE [LARGE SCALE GENOMIC DNA]</scope>
    <source>
        <strain evidence="2 3">CBS 110550</strain>
    </source>
</reference>
<feature type="domain" description="Aminotransferase class V" evidence="1">
    <location>
        <begin position="24"/>
        <end position="468"/>
    </location>
</feature>
<dbReference type="OrthoDB" id="10264306at2759"/>
<keyword evidence="3" id="KW-1185">Reference proteome</keyword>
<dbReference type="InterPro" id="IPR015421">
    <property type="entry name" value="PyrdxlP-dep_Trfase_major"/>
</dbReference>
<dbReference type="Gene3D" id="3.40.640.10">
    <property type="entry name" value="Type I PLP-dependent aspartate aminotransferase-like (Major domain)"/>
    <property type="match status" value="1"/>
</dbReference>
<dbReference type="STRING" id="155417.A0A4Q4TAZ8"/>
<organism evidence="2 3">
    <name type="scientific">Monosporascus ibericus</name>
    <dbReference type="NCBI Taxonomy" id="155417"/>
    <lineage>
        <taxon>Eukaryota</taxon>
        <taxon>Fungi</taxon>
        <taxon>Dikarya</taxon>
        <taxon>Ascomycota</taxon>
        <taxon>Pezizomycotina</taxon>
        <taxon>Sordariomycetes</taxon>
        <taxon>Xylariomycetidae</taxon>
        <taxon>Xylariales</taxon>
        <taxon>Xylariales incertae sedis</taxon>
        <taxon>Monosporascus</taxon>
    </lineage>
</organism>
<dbReference type="GO" id="GO:0043545">
    <property type="term" value="P:molybdopterin cofactor metabolic process"/>
    <property type="evidence" value="ECO:0007669"/>
    <property type="project" value="TreeGrafter"/>
</dbReference>
<name>A0A4Q4TAZ8_9PEZI</name>
<evidence type="ECO:0000313" key="3">
    <source>
        <dbReference type="Proteomes" id="UP000293360"/>
    </source>
</evidence>
<dbReference type="Proteomes" id="UP000293360">
    <property type="component" value="Unassembled WGS sequence"/>
</dbReference>
<dbReference type="InterPro" id="IPR015424">
    <property type="entry name" value="PyrdxlP-dep_Trfase"/>
</dbReference>
<dbReference type="Gene3D" id="3.90.1150.10">
    <property type="entry name" value="Aspartate Aminotransferase, domain 1"/>
    <property type="match status" value="1"/>
</dbReference>
<protein>
    <recommendedName>
        <fullName evidence="1">Aminotransferase class V domain-containing protein</fullName>
    </recommendedName>
</protein>
<dbReference type="PANTHER" id="PTHR14237:SF80">
    <property type="entry name" value="MOLYBDENUM COFACTOR SULFURASE"/>
    <property type="match status" value="1"/>
</dbReference>
<evidence type="ECO:0000259" key="1">
    <source>
        <dbReference type="Pfam" id="PF00266"/>
    </source>
</evidence>
<dbReference type="InterPro" id="IPR015422">
    <property type="entry name" value="PyrdxlP-dep_Trfase_small"/>
</dbReference>
<dbReference type="EMBL" id="QJNU01000242">
    <property type="protein sequence ID" value="RYP03785.1"/>
    <property type="molecule type" value="Genomic_DNA"/>
</dbReference>
<dbReference type="SUPFAM" id="SSF53383">
    <property type="entry name" value="PLP-dependent transferases"/>
    <property type="match status" value="1"/>
</dbReference>
<accession>A0A4Q4TAZ8</accession>
<dbReference type="InterPro" id="IPR000192">
    <property type="entry name" value="Aminotrans_V_dom"/>
</dbReference>
<evidence type="ECO:0000313" key="2">
    <source>
        <dbReference type="EMBL" id="RYP03785.1"/>
    </source>
</evidence>
<dbReference type="GO" id="GO:0008265">
    <property type="term" value="F:molybdenum cofactor sulfurtransferase activity"/>
    <property type="evidence" value="ECO:0007669"/>
    <property type="project" value="TreeGrafter"/>
</dbReference>
<dbReference type="Pfam" id="PF00266">
    <property type="entry name" value="Aminotran_5"/>
    <property type="match status" value="1"/>
</dbReference>
<gene>
    <name evidence="2" type="ORF">DL764_004897</name>
</gene>
<dbReference type="PANTHER" id="PTHR14237">
    <property type="entry name" value="MOLYBDOPTERIN COFACTOR SULFURASE MOSC"/>
    <property type="match status" value="1"/>
</dbReference>
<comment type="caution">
    <text evidence="2">The sequence shown here is derived from an EMBL/GenBank/DDBJ whole genome shotgun (WGS) entry which is preliminary data.</text>
</comment>
<dbReference type="AlphaFoldDB" id="A0A4Q4TAZ8"/>
<sequence>MTRPYNTDIEELRRREYPHMNSGIYLDHGGATIYAKSVVDAFAHKMATNLYGNPHSENSPAKLSGDVVDQVRLKTLKFLGADPDAFDLIFVANATAGIKLVGECFRDLAEKTREQRFWYGYHKDAHTSIVGVRELTRGNHHCFETDQEVEGWLRRPEASRANRYHPSAGCGLGLFAYPGQSNMTGRRLPLSWAGSTRHSRYHQNTYTLLDAAALAMTAPMDAVFGDPAVAPDFTCLSLYKIFGFPDLGALVVRKESGHILTLRRYFGGGTVTMVSTFGEEVWHRSKGLQAPTYELHEGLEDGTLPFHSILALGEAVDVHRRLYDSMRAVSDHTSCLTARLYHGVASLRHANGQPLCHVYNEDHGAFGDPARQGSVVAFNVLGADGQYVPYSDVERLANEAGIYIRSGGVCNPGGIFTMLGYEPWMTERALSAGHHCGSHGISIIHRMPTGIVRASLGAMSTKRDVDEFVGFLRTTFLKANRKASSSLAALSPQPSTTSTLPYSPVPEDDILDLPPATFHYAAARKKSFASFADVLELPRPHRVIPYHPATPPPNGDAPPPLPEVLHVSLVIVDDAGAWPPNPLGYTSETSHPGPPTHVRAAHDQAPAGLAYAAG</sequence>